<feature type="domain" description="Retrovirus-related Pol polyprotein from transposon TNT 1-94-like beta-barrel" evidence="1">
    <location>
        <begin position="223"/>
        <end position="304"/>
    </location>
</feature>
<accession>A0AAN7FR21</accession>
<organism evidence="2 3">
    <name type="scientific">Quercus rubra</name>
    <name type="common">Northern red oak</name>
    <name type="synonym">Quercus borealis</name>
    <dbReference type="NCBI Taxonomy" id="3512"/>
    <lineage>
        <taxon>Eukaryota</taxon>
        <taxon>Viridiplantae</taxon>
        <taxon>Streptophyta</taxon>
        <taxon>Embryophyta</taxon>
        <taxon>Tracheophyta</taxon>
        <taxon>Spermatophyta</taxon>
        <taxon>Magnoliopsida</taxon>
        <taxon>eudicotyledons</taxon>
        <taxon>Gunneridae</taxon>
        <taxon>Pentapetalae</taxon>
        <taxon>rosids</taxon>
        <taxon>fabids</taxon>
        <taxon>Fagales</taxon>
        <taxon>Fagaceae</taxon>
        <taxon>Quercus</taxon>
    </lineage>
</organism>
<evidence type="ECO:0000259" key="1">
    <source>
        <dbReference type="Pfam" id="PF22936"/>
    </source>
</evidence>
<dbReference type="AlphaFoldDB" id="A0AAN7FR21"/>
<dbReference type="InterPro" id="IPR054722">
    <property type="entry name" value="PolX-like_BBD"/>
</dbReference>
<proteinExistence type="predicted"/>
<reference evidence="2 3" key="1">
    <citation type="journal article" date="2023" name="G3 (Bethesda)">
        <title>A haplotype-resolved chromosome-scale genome for Quercus rubra L. provides insights into the genetics of adaptive traits for red oak species.</title>
        <authorList>
            <person name="Kapoor B."/>
            <person name="Jenkins J."/>
            <person name="Schmutz J."/>
            <person name="Zhebentyayeva T."/>
            <person name="Kuelheim C."/>
            <person name="Coggeshall M."/>
            <person name="Heim C."/>
            <person name="Lasky J.R."/>
            <person name="Leites L."/>
            <person name="Islam-Faridi N."/>
            <person name="Romero-Severson J."/>
            <person name="DeLeo V.L."/>
            <person name="Lucas S.M."/>
            <person name="Lazic D."/>
            <person name="Gailing O."/>
            <person name="Carlson J."/>
            <person name="Staton M."/>
        </authorList>
    </citation>
    <scope>NUCLEOTIDE SEQUENCE [LARGE SCALE GENOMIC DNA]</scope>
    <source>
        <strain evidence="2">Pseudo-F2</strain>
    </source>
</reference>
<dbReference type="Pfam" id="PF14223">
    <property type="entry name" value="Retrotran_gag_2"/>
    <property type="match status" value="1"/>
</dbReference>
<evidence type="ECO:0000313" key="2">
    <source>
        <dbReference type="EMBL" id="KAK4598845.1"/>
    </source>
</evidence>
<dbReference type="Proteomes" id="UP001324115">
    <property type="component" value="Unassembled WGS sequence"/>
</dbReference>
<evidence type="ECO:0000313" key="3">
    <source>
        <dbReference type="Proteomes" id="UP001324115"/>
    </source>
</evidence>
<dbReference type="EMBL" id="JAXUIC010000003">
    <property type="protein sequence ID" value="KAK4598845.1"/>
    <property type="molecule type" value="Genomic_DNA"/>
</dbReference>
<dbReference type="PANTHER" id="PTHR47592">
    <property type="entry name" value="PBF68 PROTEIN"/>
    <property type="match status" value="1"/>
</dbReference>
<dbReference type="Pfam" id="PF22936">
    <property type="entry name" value="Pol_BBD"/>
    <property type="match status" value="1"/>
</dbReference>
<dbReference type="PANTHER" id="PTHR47592:SF27">
    <property type="entry name" value="OS08G0421700 PROTEIN"/>
    <property type="match status" value="1"/>
</dbReference>
<keyword evidence="3" id="KW-1185">Reference proteome</keyword>
<sequence>MELTQEKLNEPVGDLNKPFCFKGAHFKRWKGNVLFYLILLKVTYILTDKNPSKVSTNEMSEEDYSLHQEKIDKYTKDEYNCRSYLLNCLADHFYDYYDTTYNSVKKIWKALQRKYDIEEAGAKKYVASRFFRYQMVDGKSVVDQAQDFQMIVAELRSEGIKIRDNLTSLETLITRICVEEARGQDAFMTQESNGNSTIKANVTEEPLVAMITDINMVQYVEGWWANSDANRHVCYDKNWFKLYTPFEEEKNVMLGDSSKTKVLGSGEVELKFTSRCVLTLKDVLYTPSMRKNFMSSFLLNKAGFK</sequence>
<protein>
    <recommendedName>
        <fullName evidence="1">Retrovirus-related Pol polyprotein from transposon TNT 1-94-like beta-barrel domain-containing protein</fullName>
    </recommendedName>
</protein>
<gene>
    <name evidence="2" type="ORF">RGQ29_016051</name>
</gene>
<comment type="caution">
    <text evidence="2">The sequence shown here is derived from an EMBL/GenBank/DDBJ whole genome shotgun (WGS) entry which is preliminary data.</text>
</comment>
<name>A0AAN7FR21_QUERU</name>